<dbReference type="EMBL" id="KZ613847">
    <property type="protein sequence ID" value="PMD56765.1"/>
    <property type="molecule type" value="Genomic_DNA"/>
</dbReference>
<keyword evidence="3" id="KW-1185">Reference proteome</keyword>
<name>A0A2J6T162_9HELO</name>
<feature type="compositionally biased region" description="Basic and acidic residues" evidence="1">
    <location>
        <begin position="181"/>
        <end position="191"/>
    </location>
</feature>
<reference evidence="2 3" key="1">
    <citation type="submission" date="2016-04" db="EMBL/GenBank/DDBJ databases">
        <title>A degradative enzymes factory behind the ericoid mycorrhizal symbiosis.</title>
        <authorList>
            <consortium name="DOE Joint Genome Institute"/>
            <person name="Martino E."/>
            <person name="Morin E."/>
            <person name="Grelet G."/>
            <person name="Kuo A."/>
            <person name="Kohler A."/>
            <person name="Daghino S."/>
            <person name="Barry K."/>
            <person name="Choi C."/>
            <person name="Cichocki N."/>
            <person name="Clum A."/>
            <person name="Copeland A."/>
            <person name="Hainaut M."/>
            <person name="Haridas S."/>
            <person name="Labutti K."/>
            <person name="Lindquist E."/>
            <person name="Lipzen A."/>
            <person name="Khouja H.-R."/>
            <person name="Murat C."/>
            <person name="Ohm R."/>
            <person name="Olson A."/>
            <person name="Spatafora J."/>
            <person name="Veneault-Fourrey C."/>
            <person name="Henrissat B."/>
            <person name="Grigoriev I."/>
            <person name="Martin F."/>
            <person name="Perotto S."/>
        </authorList>
    </citation>
    <scope>NUCLEOTIDE SEQUENCE [LARGE SCALE GENOMIC DNA]</scope>
    <source>
        <strain evidence="2 3">E</strain>
    </source>
</reference>
<feature type="region of interest" description="Disordered" evidence="1">
    <location>
        <begin position="169"/>
        <end position="200"/>
    </location>
</feature>
<accession>A0A2J6T162</accession>
<dbReference type="InParanoid" id="A0A2J6T162"/>
<feature type="region of interest" description="Disordered" evidence="1">
    <location>
        <begin position="88"/>
        <end position="147"/>
    </location>
</feature>
<proteinExistence type="predicted"/>
<dbReference type="RefSeq" id="XP_024733669.1">
    <property type="nucleotide sequence ID" value="XM_024887055.1"/>
</dbReference>
<gene>
    <name evidence="2" type="ORF">K444DRAFT_665262</name>
</gene>
<dbReference type="GeneID" id="36595131"/>
<evidence type="ECO:0000313" key="2">
    <source>
        <dbReference type="EMBL" id="PMD56765.1"/>
    </source>
</evidence>
<sequence>MGMGMAWHDTSMMQAQERSAERGAQDSPDLVDLVFGSTERGWGSLNAPGASGQLIGVSACRWPANGRVFLCGGRRWIVRYLDHFVPTTTGWPSRETPSDEPMNRASDWETPARTQPATAQRGELDEESETQTSRAPLSRGPTPASLGEMELSRKHPEFVAPDLLLRSTGPLAMMTTRKLSHSREAGTETKPARSPRLNQV</sequence>
<protein>
    <submittedName>
        <fullName evidence="2">Uncharacterized protein</fullName>
    </submittedName>
</protein>
<evidence type="ECO:0000256" key="1">
    <source>
        <dbReference type="SAM" id="MobiDB-lite"/>
    </source>
</evidence>
<organism evidence="2 3">
    <name type="scientific">Hyaloscypha bicolor E</name>
    <dbReference type="NCBI Taxonomy" id="1095630"/>
    <lineage>
        <taxon>Eukaryota</taxon>
        <taxon>Fungi</taxon>
        <taxon>Dikarya</taxon>
        <taxon>Ascomycota</taxon>
        <taxon>Pezizomycotina</taxon>
        <taxon>Leotiomycetes</taxon>
        <taxon>Helotiales</taxon>
        <taxon>Hyaloscyphaceae</taxon>
        <taxon>Hyaloscypha</taxon>
        <taxon>Hyaloscypha bicolor</taxon>
    </lineage>
</organism>
<dbReference type="AlphaFoldDB" id="A0A2J6T162"/>
<evidence type="ECO:0000313" key="3">
    <source>
        <dbReference type="Proteomes" id="UP000235371"/>
    </source>
</evidence>
<feature type="region of interest" description="Disordered" evidence="1">
    <location>
        <begin position="1"/>
        <end position="27"/>
    </location>
</feature>
<dbReference type="Proteomes" id="UP000235371">
    <property type="component" value="Unassembled WGS sequence"/>
</dbReference>